<dbReference type="EMBL" id="CP013011">
    <property type="protein sequence ID" value="ALL01503.1"/>
    <property type="molecule type" value="Genomic_DNA"/>
</dbReference>
<dbReference type="KEGG" id="pdl:Pyrde_1460"/>
<evidence type="ECO:0000313" key="5">
    <source>
        <dbReference type="EMBL" id="OWJ54590.1"/>
    </source>
</evidence>
<dbReference type="Gene3D" id="3.40.50.1980">
    <property type="entry name" value="Nitrogenase molybdenum iron protein domain"/>
    <property type="match status" value="2"/>
</dbReference>
<dbReference type="Pfam" id="PF01497">
    <property type="entry name" value="Peripla_BP_2"/>
    <property type="match status" value="1"/>
</dbReference>
<dbReference type="NCBIfam" id="NF038402">
    <property type="entry name" value="TroA_like"/>
    <property type="match status" value="1"/>
</dbReference>
<sequence>MWTSRVIAIAIVAFIAIIAAYMLTSGGGEPASTATPMTTTITVTKTATTTMTTTAVETTTVSKTVTFTQTVTQTIPQVEEKLVLVDALGRTVAVEKPAERVVALAPSITEDICSLGLCSRLVGVDSFSRDVPGVPEGVVDVGGYWQPSSEKVAELKPDLVLACSGVSAQEQMAQQLEGLGIRVFFLRCDQARGFDDIYWDLRAIATLLGKPEAADKVIELMEERVSALEKKLANTTRPGVALLVYLQENGAWVAGGGTFHDTVIAVAGGSNVFHGLYGWQMVGYEELVSRDPDYIIVTGMTPADFNRTIALAEKTPLRETKAFQEGHVCVLYGAATDALNRPSPGVVDAAYLLASILHPDLVEPPERLAGNYTCMHQG</sequence>
<reference evidence="5 7" key="2">
    <citation type="submission" date="2017-05" db="EMBL/GenBank/DDBJ databases">
        <title>The draft genome of the hyperthermophilic archaeon 'Pyrodictium delaneyi strain Hulk', an iron and nitrate reducer, reveals the capacity for sulfate reduction.</title>
        <authorList>
            <person name="Demey L.M."/>
            <person name="Miller C."/>
            <person name="Manzella M."/>
            <person name="Reguera G."/>
            <person name="Kashefi K."/>
        </authorList>
    </citation>
    <scope>NUCLEOTIDE SEQUENCE [LARGE SCALE GENOMIC DNA]</scope>
    <source>
        <strain evidence="5 7">Hulk</strain>
    </source>
</reference>
<dbReference type="SUPFAM" id="SSF53807">
    <property type="entry name" value="Helical backbone' metal receptor"/>
    <property type="match status" value="1"/>
</dbReference>
<gene>
    <name evidence="5" type="ORF">Pdsh_06060</name>
    <name evidence="4" type="ORF">Pyrde_1460</name>
</gene>
<evidence type="ECO:0000259" key="3">
    <source>
        <dbReference type="PROSITE" id="PS50983"/>
    </source>
</evidence>
<dbReference type="OrthoDB" id="15192at2157"/>
<name>A0A0P0N529_9CREN</name>
<keyword evidence="2" id="KW-1133">Transmembrane helix</keyword>
<proteinExistence type="predicted"/>
<evidence type="ECO:0000256" key="1">
    <source>
        <dbReference type="ARBA" id="ARBA00022729"/>
    </source>
</evidence>
<feature type="transmembrane region" description="Helical" evidence="2">
    <location>
        <begin position="6"/>
        <end position="23"/>
    </location>
</feature>
<keyword evidence="1" id="KW-0732">Signal</keyword>
<evidence type="ECO:0000256" key="2">
    <source>
        <dbReference type="SAM" id="Phobius"/>
    </source>
</evidence>
<feature type="domain" description="Fe/B12 periplasmic-binding" evidence="3">
    <location>
        <begin position="100"/>
        <end position="361"/>
    </location>
</feature>
<keyword evidence="2" id="KW-0472">Membrane</keyword>
<organism evidence="4 6">
    <name type="scientific">Pyrodictium delaneyi</name>
    <dbReference type="NCBI Taxonomy" id="1273541"/>
    <lineage>
        <taxon>Archaea</taxon>
        <taxon>Thermoproteota</taxon>
        <taxon>Thermoprotei</taxon>
        <taxon>Desulfurococcales</taxon>
        <taxon>Pyrodictiaceae</taxon>
        <taxon>Pyrodictium</taxon>
    </lineage>
</organism>
<reference evidence="4 6" key="1">
    <citation type="submission" date="2015-10" db="EMBL/GenBank/DDBJ databases">
        <title>Complete genome sequence of hyperthermophilic archaeon Pyrodictium delaneyi Su06.</title>
        <authorList>
            <person name="Jung J.-H."/>
            <person name="Lin J."/>
            <person name="Holden J.F."/>
            <person name="Park C.-S."/>
        </authorList>
    </citation>
    <scope>NUCLEOTIDE SEQUENCE [LARGE SCALE GENOMIC DNA]</scope>
    <source>
        <strain evidence="4 6">Su06</strain>
    </source>
</reference>
<keyword evidence="7" id="KW-1185">Reference proteome</keyword>
<dbReference type="EMBL" id="NCQP01000003">
    <property type="protein sequence ID" value="OWJ54590.1"/>
    <property type="molecule type" value="Genomic_DNA"/>
</dbReference>
<dbReference type="PANTHER" id="PTHR30535:SF34">
    <property type="entry name" value="MOLYBDATE-BINDING PROTEIN MOLA"/>
    <property type="match status" value="1"/>
</dbReference>
<dbReference type="InterPro" id="IPR054828">
    <property type="entry name" value="Vit_B12_bind_prot"/>
</dbReference>
<dbReference type="GeneID" id="26099802"/>
<evidence type="ECO:0000313" key="4">
    <source>
        <dbReference type="EMBL" id="ALL01503.1"/>
    </source>
</evidence>
<keyword evidence="2" id="KW-0812">Transmembrane</keyword>
<accession>A0A0P0N529</accession>
<dbReference type="PROSITE" id="PS50983">
    <property type="entry name" value="FE_B12_PBP"/>
    <property type="match status" value="1"/>
</dbReference>
<dbReference type="STRING" id="1273541.Pyrde_1460"/>
<protein>
    <submittedName>
        <fullName evidence="4">ABC-type Fe3+-hydroxamate transport system, periplasmic component</fullName>
    </submittedName>
</protein>
<dbReference type="InterPro" id="IPR050902">
    <property type="entry name" value="ABC_Transporter_SBP"/>
</dbReference>
<dbReference type="InterPro" id="IPR002491">
    <property type="entry name" value="ABC_transptr_periplasmic_BD"/>
</dbReference>
<dbReference type="Proteomes" id="UP000196694">
    <property type="component" value="Unassembled WGS sequence"/>
</dbReference>
<dbReference type="PANTHER" id="PTHR30535">
    <property type="entry name" value="VITAMIN B12-BINDING PROTEIN"/>
    <property type="match status" value="1"/>
</dbReference>
<evidence type="ECO:0000313" key="7">
    <source>
        <dbReference type="Proteomes" id="UP000196694"/>
    </source>
</evidence>
<evidence type="ECO:0000313" key="6">
    <source>
        <dbReference type="Proteomes" id="UP000058613"/>
    </source>
</evidence>
<dbReference type="RefSeq" id="WP_055409532.1">
    <property type="nucleotide sequence ID" value="NZ_CP013011.1"/>
</dbReference>
<dbReference type="Proteomes" id="UP000058613">
    <property type="component" value="Chromosome"/>
</dbReference>
<dbReference type="AlphaFoldDB" id="A0A0P0N529"/>